<dbReference type="Proteomes" id="UP001300672">
    <property type="component" value="Chromosome"/>
</dbReference>
<dbReference type="InterPro" id="IPR016181">
    <property type="entry name" value="Acyl_CoA_acyltransferase"/>
</dbReference>
<evidence type="ECO:0000256" key="3">
    <source>
        <dbReference type="ARBA" id="ARBA00022649"/>
    </source>
</evidence>
<dbReference type="PANTHER" id="PTHR36449">
    <property type="entry name" value="ACETYLTRANSFERASE-RELATED"/>
    <property type="match status" value="1"/>
</dbReference>
<keyword evidence="3" id="KW-1277">Toxin-antitoxin system</keyword>
<accession>A0AA95H324</accession>
<evidence type="ECO:0000256" key="4">
    <source>
        <dbReference type="ARBA" id="ARBA00022679"/>
    </source>
</evidence>
<dbReference type="Pfam" id="PF13508">
    <property type="entry name" value="Acetyltransf_7"/>
    <property type="match status" value="1"/>
</dbReference>
<dbReference type="EMBL" id="CP124755">
    <property type="protein sequence ID" value="WGZ90021.1"/>
    <property type="molecule type" value="Genomic_DNA"/>
</dbReference>
<protein>
    <submittedName>
        <fullName evidence="8">GNAT family N-acetyltransferase</fullName>
    </submittedName>
</protein>
<gene>
    <name evidence="8" type="ORF">QJT80_10980</name>
</gene>
<evidence type="ECO:0000256" key="1">
    <source>
        <dbReference type="ARBA" id="ARBA00009342"/>
    </source>
</evidence>
<evidence type="ECO:0000259" key="7">
    <source>
        <dbReference type="Pfam" id="PF13508"/>
    </source>
</evidence>
<dbReference type="GO" id="GO:0016747">
    <property type="term" value="F:acyltransferase activity, transferring groups other than amino-acyl groups"/>
    <property type="evidence" value="ECO:0007669"/>
    <property type="project" value="InterPro"/>
</dbReference>
<feature type="domain" description="N-acetyltransferase" evidence="7">
    <location>
        <begin position="90"/>
        <end position="149"/>
    </location>
</feature>
<sequence>MGFIQAITRLDKTCHDLKGFDCGKPAMNQFLARFAIKHADLGLSSTWVLLEDIQSEKLPIVAYYTLASATVSRTSIPTKPSLPTYPIPVVMLARLAIAKTHQGKGLGAKLLITALRHAVQLTQQGLPAYGLILDAIDESALQFYQHFEFFESMPDNPMRLFVGVKNLQHI</sequence>
<dbReference type="PANTHER" id="PTHR36449:SF1">
    <property type="entry name" value="ACETYLTRANSFERASE"/>
    <property type="match status" value="1"/>
</dbReference>
<reference evidence="8" key="2">
    <citation type="submission" date="2023-04" db="EMBL/GenBank/DDBJ databases">
        <authorList>
            <person name="Beletskiy A.V."/>
            <person name="Mardanov A.V."/>
            <person name="Ravin N.V."/>
        </authorList>
    </citation>
    <scope>NUCLEOTIDE SEQUENCE</scope>
    <source>
        <strain evidence="8">GKL-01</strain>
    </source>
</reference>
<comment type="catalytic activity">
    <reaction evidence="6">
        <text>glycyl-tRNA(Gly) + acetyl-CoA = N-acetylglycyl-tRNA(Gly) + CoA + H(+)</text>
        <dbReference type="Rhea" id="RHEA:81867"/>
        <dbReference type="Rhea" id="RHEA-COMP:9683"/>
        <dbReference type="Rhea" id="RHEA-COMP:19766"/>
        <dbReference type="ChEBI" id="CHEBI:15378"/>
        <dbReference type="ChEBI" id="CHEBI:57287"/>
        <dbReference type="ChEBI" id="CHEBI:57288"/>
        <dbReference type="ChEBI" id="CHEBI:78522"/>
        <dbReference type="ChEBI" id="CHEBI:232036"/>
    </reaction>
</comment>
<reference evidence="8" key="1">
    <citation type="journal article" date="2023" name="Int. J. Mol. Sci.">
        <title>Metagenomics Revealed a New Genus 'Candidatus Thiocaldithrix dubininis' gen. nov., sp. nov. and a New Species 'Candidatus Thiothrix putei' sp. nov. in the Family Thiotrichaceae, Some Members of Which Have Traits of Both Na+- and H+-Motive Energetics.</title>
        <authorList>
            <person name="Ravin N.V."/>
            <person name="Muntyan M.S."/>
            <person name="Smolyakov D.D."/>
            <person name="Rudenko T.S."/>
            <person name="Beletsky A.V."/>
            <person name="Mardanov A.V."/>
            <person name="Grabovich M.Y."/>
        </authorList>
    </citation>
    <scope>NUCLEOTIDE SEQUENCE</scope>
    <source>
        <strain evidence="8">GKL-01</strain>
    </source>
</reference>
<organism evidence="8">
    <name type="scientific">Candidatus Thiocaldithrix dubininis</name>
    <dbReference type="NCBI Taxonomy" id="3080823"/>
    <lineage>
        <taxon>Bacteria</taxon>
        <taxon>Pseudomonadati</taxon>
        <taxon>Pseudomonadota</taxon>
        <taxon>Gammaproteobacteria</taxon>
        <taxon>Thiotrichales</taxon>
        <taxon>Thiotrichaceae</taxon>
        <taxon>Candidatus Thiocaldithrix</taxon>
    </lineage>
</organism>
<evidence type="ECO:0000256" key="5">
    <source>
        <dbReference type="ARBA" id="ARBA00023315"/>
    </source>
</evidence>
<dbReference type="SUPFAM" id="SSF55729">
    <property type="entry name" value="Acyl-CoA N-acyltransferases (Nat)"/>
    <property type="match status" value="1"/>
</dbReference>
<keyword evidence="2" id="KW-0678">Repressor</keyword>
<dbReference type="CDD" id="cd04301">
    <property type="entry name" value="NAT_SF"/>
    <property type="match status" value="1"/>
</dbReference>
<keyword evidence="5" id="KW-0012">Acyltransferase</keyword>
<dbReference type="InterPro" id="IPR000182">
    <property type="entry name" value="GNAT_dom"/>
</dbReference>
<dbReference type="AlphaFoldDB" id="A0AA95H324"/>
<comment type="similarity">
    <text evidence="1">Belongs to the acetyltransferase family. GNAT subfamily.</text>
</comment>
<dbReference type="Gene3D" id="3.40.630.30">
    <property type="match status" value="1"/>
</dbReference>
<evidence type="ECO:0000256" key="2">
    <source>
        <dbReference type="ARBA" id="ARBA00022491"/>
    </source>
</evidence>
<proteinExistence type="inferred from homology"/>
<evidence type="ECO:0000313" key="8">
    <source>
        <dbReference type="EMBL" id="WGZ90021.1"/>
    </source>
</evidence>
<evidence type="ECO:0000256" key="6">
    <source>
        <dbReference type="ARBA" id="ARBA00049880"/>
    </source>
</evidence>
<keyword evidence="4" id="KW-0808">Transferase</keyword>
<dbReference type="KEGG" id="tdu:QJT80_10980"/>
<name>A0AA95H324_9GAMM</name>